<comment type="caution">
    <text evidence="10">The sequence shown here is derived from an EMBL/GenBank/DDBJ whole genome shotgun (WGS) entry which is preliminary data.</text>
</comment>
<evidence type="ECO:0000256" key="9">
    <source>
        <dbReference type="SAM" id="Phobius"/>
    </source>
</evidence>
<organism evidence="10 11">
    <name type="scientific">Synaphobranchus kaupii</name>
    <name type="common">Kaup's arrowtooth eel</name>
    <dbReference type="NCBI Taxonomy" id="118154"/>
    <lineage>
        <taxon>Eukaryota</taxon>
        <taxon>Metazoa</taxon>
        <taxon>Chordata</taxon>
        <taxon>Craniata</taxon>
        <taxon>Vertebrata</taxon>
        <taxon>Euteleostomi</taxon>
        <taxon>Actinopterygii</taxon>
        <taxon>Neopterygii</taxon>
        <taxon>Teleostei</taxon>
        <taxon>Anguilliformes</taxon>
        <taxon>Synaphobranchidae</taxon>
        <taxon>Synaphobranchus</taxon>
    </lineage>
</organism>
<keyword evidence="11" id="KW-1185">Reference proteome</keyword>
<dbReference type="GO" id="GO:0005886">
    <property type="term" value="C:plasma membrane"/>
    <property type="evidence" value="ECO:0007669"/>
    <property type="project" value="TreeGrafter"/>
</dbReference>
<feature type="transmembrane region" description="Helical" evidence="9">
    <location>
        <begin position="577"/>
        <end position="600"/>
    </location>
</feature>
<feature type="transmembrane region" description="Helical" evidence="9">
    <location>
        <begin position="501"/>
        <end position="519"/>
    </location>
</feature>
<feature type="transmembrane region" description="Helical" evidence="9">
    <location>
        <begin position="109"/>
        <end position="130"/>
    </location>
</feature>
<dbReference type="AlphaFoldDB" id="A0A9Q1J165"/>
<gene>
    <name evidence="10" type="ORF">SKAU_G00130780</name>
</gene>
<name>A0A9Q1J165_SYNKA</name>
<feature type="transmembrane region" description="Helical" evidence="9">
    <location>
        <begin position="265"/>
        <end position="284"/>
    </location>
</feature>
<dbReference type="GO" id="GO:0035725">
    <property type="term" value="P:sodium ion transmembrane transport"/>
    <property type="evidence" value="ECO:0007669"/>
    <property type="project" value="TreeGrafter"/>
</dbReference>
<evidence type="ECO:0000256" key="8">
    <source>
        <dbReference type="SAM" id="MobiDB-lite"/>
    </source>
</evidence>
<feature type="binding site" evidence="6">
    <location>
        <position position="473"/>
    </location>
    <ligand>
        <name>Na(+)</name>
        <dbReference type="ChEBI" id="CHEBI:29101"/>
        <label>1</label>
    </ligand>
</feature>
<feature type="transmembrane region" description="Helical" evidence="9">
    <location>
        <begin position="232"/>
        <end position="253"/>
    </location>
</feature>
<feature type="binding site" evidence="6">
    <location>
        <position position="85"/>
    </location>
    <ligand>
        <name>Na(+)</name>
        <dbReference type="ChEBI" id="CHEBI:29101"/>
        <label>1</label>
    </ligand>
</feature>
<protein>
    <recommendedName>
        <fullName evidence="7">Transporter</fullName>
    </recommendedName>
</protein>
<feature type="transmembrane region" description="Helical" evidence="9">
    <location>
        <begin position="461"/>
        <end position="480"/>
    </location>
</feature>
<dbReference type="NCBIfam" id="NF037979">
    <property type="entry name" value="Na_transp"/>
    <property type="match status" value="1"/>
</dbReference>
<dbReference type="PRINTS" id="PR00176">
    <property type="entry name" value="NANEUSMPORT"/>
</dbReference>
<feature type="transmembrane region" description="Helical" evidence="9">
    <location>
        <begin position="539"/>
        <end position="556"/>
    </location>
</feature>
<dbReference type="InterPro" id="IPR037272">
    <property type="entry name" value="SNS_sf"/>
</dbReference>
<accession>A0A9Q1J165</accession>
<dbReference type="PROSITE" id="PS00610">
    <property type="entry name" value="NA_NEUROTRAN_SYMP_1"/>
    <property type="match status" value="1"/>
</dbReference>
<feature type="transmembrane region" description="Helical" evidence="9">
    <location>
        <begin position="79"/>
        <end position="97"/>
    </location>
</feature>
<feature type="binding site" evidence="6">
    <location>
        <position position="347"/>
    </location>
    <ligand>
        <name>Na(+)</name>
        <dbReference type="ChEBI" id="CHEBI:29101"/>
        <label>1</label>
    </ligand>
</feature>
<keyword evidence="7" id="KW-0769">Symport</keyword>
<keyword evidence="6" id="KW-0915">Sodium</keyword>
<evidence type="ECO:0000256" key="5">
    <source>
        <dbReference type="ARBA" id="ARBA00023136"/>
    </source>
</evidence>
<keyword evidence="5 9" id="KW-0472">Membrane</keyword>
<dbReference type="SUPFAM" id="SSF161070">
    <property type="entry name" value="SNF-like"/>
    <property type="match status" value="1"/>
</dbReference>
<dbReference type="PANTHER" id="PTHR11616:SF233">
    <property type="entry name" value="TRANSPORTER"/>
    <property type="match status" value="1"/>
</dbReference>
<dbReference type="Proteomes" id="UP001152622">
    <property type="component" value="Chromosome 4"/>
</dbReference>
<feature type="transmembrane region" description="Helical" evidence="9">
    <location>
        <begin position="341"/>
        <end position="362"/>
    </location>
</feature>
<dbReference type="Pfam" id="PF00209">
    <property type="entry name" value="SNF"/>
    <property type="match status" value="1"/>
</dbReference>
<evidence type="ECO:0000256" key="2">
    <source>
        <dbReference type="ARBA" id="ARBA00022448"/>
    </source>
</evidence>
<feature type="region of interest" description="Disordered" evidence="8">
    <location>
        <begin position="659"/>
        <end position="724"/>
    </location>
</feature>
<evidence type="ECO:0000256" key="7">
    <source>
        <dbReference type="RuleBase" id="RU003732"/>
    </source>
</evidence>
<keyword evidence="6" id="KW-0479">Metal-binding</keyword>
<evidence type="ECO:0000313" key="11">
    <source>
        <dbReference type="Proteomes" id="UP001152622"/>
    </source>
</evidence>
<keyword evidence="2 7" id="KW-0813">Transport</keyword>
<feature type="binding site" evidence="6">
    <location>
        <position position="92"/>
    </location>
    <ligand>
        <name>Na(+)</name>
        <dbReference type="ChEBI" id="CHEBI:29101"/>
        <label>1</label>
    </ligand>
</feature>
<keyword evidence="4 9" id="KW-1133">Transmembrane helix</keyword>
<reference evidence="10" key="1">
    <citation type="journal article" date="2023" name="Science">
        <title>Genome structures resolve the early diversification of teleost fishes.</title>
        <authorList>
            <person name="Parey E."/>
            <person name="Louis A."/>
            <person name="Montfort J."/>
            <person name="Bouchez O."/>
            <person name="Roques C."/>
            <person name="Iampietro C."/>
            <person name="Lluch J."/>
            <person name="Castinel A."/>
            <person name="Donnadieu C."/>
            <person name="Desvignes T."/>
            <person name="Floi Bucao C."/>
            <person name="Jouanno E."/>
            <person name="Wen M."/>
            <person name="Mejri S."/>
            <person name="Dirks R."/>
            <person name="Jansen H."/>
            <person name="Henkel C."/>
            <person name="Chen W.J."/>
            <person name="Zahm M."/>
            <person name="Cabau C."/>
            <person name="Klopp C."/>
            <person name="Thompson A.W."/>
            <person name="Robinson-Rechavi M."/>
            <person name="Braasch I."/>
            <person name="Lecointre G."/>
            <person name="Bobe J."/>
            <person name="Postlethwait J.H."/>
            <person name="Berthelot C."/>
            <person name="Roest Crollius H."/>
            <person name="Guiguen Y."/>
        </authorList>
    </citation>
    <scope>NUCLEOTIDE SEQUENCE</scope>
    <source>
        <strain evidence="10">WJC10195</strain>
    </source>
</reference>
<evidence type="ECO:0000313" key="10">
    <source>
        <dbReference type="EMBL" id="KAJ8364247.1"/>
    </source>
</evidence>
<evidence type="ECO:0000256" key="3">
    <source>
        <dbReference type="ARBA" id="ARBA00022692"/>
    </source>
</evidence>
<dbReference type="PROSITE" id="PS50267">
    <property type="entry name" value="NA_NEUROTRAN_SYMP_3"/>
    <property type="match status" value="1"/>
</dbReference>
<proteinExistence type="inferred from homology"/>
<feature type="transmembrane region" description="Helical" evidence="9">
    <location>
        <begin position="151"/>
        <end position="178"/>
    </location>
</feature>
<feature type="compositionally biased region" description="Acidic residues" evidence="8">
    <location>
        <begin position="714"/>
        <end position="724"/>
    </location>
</feature>
<evidence type="ECO:0000256" key="4">
    <source>
        <dbReference type="ARBA" id="ARBA00022989"/>
    </source>
</evidence>
<feature type="compositionally biased region" description="Basic and acidic residues" evidence="8">
    <location>
        <begin position="659"/>
        <end position="670"/>
    </location>
</feature>
<keyword evidence="3 7" id="KW-0812">Transmembrane</keyword>
<feature type="transmembrane region" description="Helical" evidence="9">
    <location>
        <begin position="304"/>
        <end position="329"/>
    </location>
</feature>
<dbReference type="OrthoDB" id="6581954at2759"/>
<evidence type="ECO:0000256" key="6">
    <source>
        <dbReference type="PIRSR" id="PIRSR600175-1"/>
    </source>
</evidence>
<dbReference type="GO" id="GO:0015293">
    <property type="term" value="F:symporter activity"/>
    <property type="evidence" value="ECO:0007669"/>
    <property type="project" value="UniProtKB-KW"/>
</dbReference>
<evidence type="ECO:0000256" key="1">
    <source>
        <dbReference type="ARBA" id="ARBA00004141"/>
    </source>
</evidence>
<dbReference type="EMBL" id="JAINUF010000004">
    <property type="protein sequence ID" value="KAJ8364247.1"/>
    <property type="molecule type" value="Genomic_DNA"/>
</dbReference>
<feature type="compositionally biased region" description="Polar residues" evidence="8">
    <location>
        <begin position="671"/>
        <end position="682"/>
    </location>
</feature>
<feature type="binding site" evidence="6">
    <location>
        <position position="88"/>
    </location>
    <ligand>
        <name>Na(+)</name>
        <dbReference type="ChEBI" id="CHEBI:29101"/>
        <label>1</label>
    </ligand>
</feature>
<dbReference type="GO" id="GO:0046872">
    <property type="term" value="F:metal ion binding"/>
    <property type="evidence" value="ECO:0007669"/>
    <property type="project" value="UniProtKB-KW"/>
</dbReference>
<comment type="similarity">
    <text evidence="7">Belongs to the sodium:neurotransmitter symporter (SNF) (TC 2.A.22) family.</text>
</comment>
<comment type="subcellular location">
    <subcellularLocation>
        <location evidence="1">Membrane</location>
        <topology evidence="1">Multi-pass membrane protein</topology>
    </subcellularLocation>
</comment>
<sequence length="724" mass="80748">MSIFYFCQTVLLAEKASETSGRLCIPEMEKAPLPADENGTVMTEGPPVAQLHEANGDMSPAVEGSVDPSRDAWSSKMQYLLAQVGFSVGLGNVWRFPYLCHQNGGGAFLLLYVLLLVVVGVPLFFLELAAGQCIRQGSIGVWKLISPRLAGIGYSSCVVCFFVALYYNVIIGWSLFYLGSSFQYPLPWEQCPEPINNKTEKECSDSSPTTYFWFRKTLDVTDSIDEIGELNIMMTVCLLAAWTIVCLAMIKGIKSSGKVMYFSSLFPYVVLLCFLVRGLLLDGASEGLAYMFYPKLSIWGEVQVWRQAATQVFFALGLGFGSVIAYSSYNPPNNNCHRDALVVSFINLFTSVLACLVVFAVLGFRAMNFARICVTKNLALLSEVTSLEKDWLPVFNMSDPNSVSLEQYREWFEHSGSNVEIPGKNITGCSLETEMSKGVEGTGLAFIAFTEAMSLFPASPFWSALFFLMMLNLGLSTMFGTMQGILTPLMDNFKTLSRHKTLLTVCFCVMGFVIGLLFTQRCGNYFVTMFDDYSATLPLIIVVIFETLSVSWVYGADRFLDDIETMLKWRPPVVYKYLWKYVCLLVMIGLLGASLLQMLFKRPTYTAWNQNTVSEMSLEYPGWALGLLAFLIIIATLPVPVGYLHSLLKDRLWQGPEGGGERNLEREQYRKCSSTEPDSTPVLTPLDDDDREEGPSRNSFIPRNGENYRLLPQEAEDGEDTTGV</sequence>
<dbReference type="InterPro" id="IPR000175">
    <property type="entry name" value="Na/ntran_symport"/>
</dbReference>
<feature type="transmembrane region" description="Helical" evidence="9">
    <location>
        <begin position="620"/>
        <end position="644"/>
    </location>
</feature>
<dbReference type="PANTHER" id="PTHR11616">
    <property type="entry name" value="SODIUM/CHLORIDE DEPENDENT TRANSPORTER"/>
    <property type="match status" value="1"/>
</dbReference>
<dbReference type="GO" id="GO:0006865">
    <property type="term" value="P:amino acid transport"/>
    <property type="evidence" value="ECO:0007669"/>
    <property type="project" value="TreeGrafter"/>
</dbReference>